<proteinExistence type="predicted"/>
<keyword evidence="2" id="KW-1185">Reference proteome</keyword>
<reference evidence="1" key="1">
    <citation type="journal article" date="2021" name="Microb. Physiol.">
        <title>Proteogenomic Insights into the Physiology of Marine, Sulfate-Reducing, Filamentous Desulfonema limicola and Desulfonema magnum.</title>
        <authorList>
            <person name="Schnaars V."/>
            <person name="Wohlbrand L."/>
            <person name="Scheve S."/>
            <person name="Hinrichs C."/>
            <person name="Reinhardt R."/>
            <person name="Rabus R."/>
        </authorList>
    </citation>
    <scope>NUCLEOTIDE SEQUENCE</scope>
    <source>
        <strain evidence="1">5ac10</strain>
    </source>
</reference>
<gene>
    <name evidence="1" type="ORF">dnl_17430</name>
</gene>
<protein>
    <submittedName>
        <fullName evidence="1">Nucleotidyltransferase domain-containing protein</fullName>
    </submittedName>
</protein>
<organism evidence="1 2">
    <name type="scientific">Desulfonema limicola</name>
    <dbReference type="NCBI Taxonomy" id="45656"/>
    <lineage>
        <taxon>Bacteria</taxon>
        <taxon>Pseudomonadati</taxon>
        <taxon>Thermodesulfobacteriota</taxon>
        <taxon>Desulfobacteria</taxon>
        <taxon>Desulfobacterales</taxon>
        <taxon>Desulfococcaceae</taxon>
        <taxon>Desulfonema</taxon>
    </lineage>
</organism>
<sequence>MKIMINILKHISRINLNQDNKIFLQELFNHNICIKSLINLALEHGAAGLLFYHLKNLKLTDHLSKSDFSTLENIYQYTGINSLAIMAKAYEISYISANAQIKTAVLQGLSVIRLYKAPGLRPMGDLDLLVSPFDKEKFISCLSSAGYKAVYAYPDLLTKHGILIDIHTHILNLDRIETRKYVFPKDLTPMLENSIPFFNHHKGLLCLNPYDNLTALCAHALKHSYSRIIWLTDIYELLLVLCKKDHNAWELLVKRAGLWHQEKIVLYALILVENLFDFNIPFKVKNDLGINNISFIEKFILNLVLKGFVSNEICIILWVCNIQGINRKLRFIMENIFPGKNIMEQIFSRDLKKTGLKAYIKRTVNTGTLIWKNLFSALRFIVK</sequence>
<dbReference type="Pfam" id="PF14907">
    <property type="entry name" value="NTP_transf_5"/>
    <property type="match status" value="1"/>
</dbReference>
<evidence type="ECO:0000313" key="2">
    <source>
        <dbReference type="Proteomes" id="UP000663720"/>
    </source>
</evidence>
<dbReference type="EMBL" id="CP061799">
    <property type="protein sequence ID" value="QTA79472.1"/>
    <property type="molecule type" value="Genomic_DNA"/>
</dbReference>
<dbReference type="KEGG" id="dli:dnl_17430"/>
<name>A0A975B671_9BACT</name>
<dbReference type="RefSeq" id="WP_207691223.1">
    <property type="nucleotide sequence ID" value="NZ_CP061799.1"/>
</dbReference>
<accession>A0A975B671</accession>
<dbReference type="Proteomes" id="UP000663720">
    <property type="component" value="Chromosome"/>
</dbReference>
<dbReference type="AlphaFoldDB" id="A0A975B671"/>
<dbReference type="InterPro" id="IPR039498">
    <property type="entry name" value="NTP_transf_5"/>
</dbReference>
<evidence type="ECO:0000313" key="1">
    <source>
        <dbReference type="EMBL" id="QTA79472.1"/>
    </source>
</evidence>